<keyword evidence="8" id="KW-0862">Zinc</keyword>
<dbReference type="Gene3D" id="3.10.10.10">
    <property type="entry name" value="HIV Type 1 Reverse Transcriptase, subunit A, domain 1"/>
    <property type="match status" value="1"/>
</dbReference>
<feature type="coiled-coil region" evidence="9">
    <location>
        <begin position="203"/>
        <end position="272"/>
    </location>
</feature>
<dbReference type="CDD" id="cd01647">
    <property type="entry name" value="RT_LTR"/>
    <property type="match status" value="1"/>
</dbReference>
<keyword evidence="2" id="KW-0808">Transferase</keyword>
<keyword evidence="7" id="KW-0695">RNA-directed DNA polymerase</keyword>
<evidence type="ECO:0000256" key="1">
    <source>
        <dbReference type="ARBA" id="ARBA00012493"/>
    </source>
</evidence>
<organism evidence="14 15">
    <name type="scientific">Aedes albopictus</name>
    <name type="common">Asian tiger mosquito</name>
    <name type="synonym">Stegomyia albopicta</name>
    <dbReference type="NCBI Taxonomy" id="7160"/>
    <lineage>
        <taxon>Eukaryota</taxon>
        <taxon>Metazoa</taxon>
        <taxon>Ecdysozoa</taxon>
        <taxon>Arthropoda</taxon>
        <taxon>Hexapoda</taxon>
        <taxon>Insecta</taxon>
        <taxon>Pterygota</taxon>
        <taxon>Neoptera</taxon>
        <taxon>Endopterygota</taxon>
        <taxon>Diptera</taxon>
        <taxon>Nematocera</taxon>
        <taxon>Culicoidea</taxon>
        <taxon>Culicidae</taxon>
        <taxon>Culicinae</taxon>
        <taxon>Aedini</taxon>
        <taxon>Aedes</taxon>
        <taxon>Stegomyia</taxon>
    </lineage>
</organism>
<name>A0ABM1YMP4_AEDAL</name>
<dbReference type="EnsemblMetazoa" id="AALFPA23_010538.R14762">
    <property type="protein sequence ID" value="AALFPA23_010538.P14762"/>
    <property type="gene ID" value="AALFPA23_010538"/>
</dbReference>
<dbReference type="Gene3D" id="3.10.20.370">
    <property type="match status" value="1"/>
</dbReference>
<evidence type="ECO:0000256" key="2">
    <source>
        <dbReference type="ARBA" id="ARBA00022679"/>
    </source>
</evidence>
<keyword evidence="9" id="KW-0175">Coiled coil</keyword>
<dbReference type="PANTHER" id="PTHR37984:SF5">
    <property type="entry name" value="PROTEIN NYNRIN-LIKE"/>
    <property type="match status" value="1"/>
</dbReference>
<evidence type="ECO:0000259" key="12">
    <source>
        <dbReference type="PROSITE" id="PS50878"/>
    </source>
</evidence>
<feature type="compositionally biased region" description="Polar residues" evidence="10">
    <location>
        <begin position="179"/>
        <end position="194"/>
    </location>
</feature>
<proteinExistence type="predicted"/>
<keyword evidence="5" id="KW-0255">Endonuclease</keyword>
<keyword evidence="3" id="KW-0548">Nucleotidyltransferase</keyword>
<dbReference type="EC" id="2.7.7.49" evidence="1"/>
<dbReference type="SUPFAM" id="SSF50630">
    <property type="entry name" value="Acid proteases"/>
    <property type="match status" value="1"/>
</dbReference>
<dbReference type="Gene3D" id="1.10.340.70">
    <property type="match status" value="1"/>
</dbReference>
<dbReference type="Pfam" id="PF17917">
    <property type="entry name" value="RT_RNaseH"/>
    <property type="match status" value="1"/>
</dbReference>
<dbReference type="PROSITE" id="PS50158">
    <property type="entry name" value="ZF_CCHC"/>
    <property type="match status" value="1"/>
</dbReference>
<evidence type="ECO:0000256" key="9">
    <source>
        <dbReference type="SAM" id="Coils"/>
    </source>
</evidence>
<dbReference type="Pfam" id="PF00078">
    <property type="entry name" value="RVT_1"/>
    <property type="match status" value="1"/>
</dbReference>
<dbReference type="PROSITE" id="PS00141">
    <property type="entry name" value="ASP_PROTEASE"/>
    <property type="match status" value="1"/>
</dbReference>
<dbReference type="Pfam" id="PF00665">
    <property type="entry name" value="rve"/>
    <property type="match status" value="1"/>
</dbReference>
<evidence type="ECO:0000256" key="10">
    <source>
        <dbReference type="SAM" id="MobiDB-lite"/>
    </source>
</evidence>
<dbReference type="PROSITE" id="PS50878">
    <property type="entry name" value="RT_POL"/>
    <property type="match status" value="1"/>
</dbReference>
<accession>A0ABM1YMP4</accession>
<dbReference type="InterPro" id="IPR041588">
    <property type="entry name" value="Integrase_H2C2"/>
</dbReference>
<dbReference type="Pfam" id="PF13650">
    <property type="entry name" value="Asp_protease_2"/>
    <property type="match status" value="1"/>
</dbReference>
<keyword evidence="6" id="KW-0378">Hydrolase</keyword>
<evidence type="ECO:0000256" key="3">
    <source>
        <dbReference type="ARBA" id="ARBA00022695"/>
    </source>
</evidence>
<feature type="compositionally biased region" description="Polar residues" evidence="10">
    <location>
        <begin position="620"/>
        <end position="631"/>
    </location>
</feature>
<feature type="domain" description="Reverse transcriptase" evidence="12">
    <location>
        <begin position="938"/>
        <end position="1119"/>
    </location>
</feature>
<dbReference type="GeneID" id="134290430"/>
<dbReference type="InterPro" id="IPR036397">
    <property type="entry name" value="RNaseH_sf"/>
</dbReference>
<dbReference type="InterPro" id="IPR050951">
    <property type="entry name" value="Retrovirus_Pol_polyprotein"/>
</dbReference>
<dbReference type="InterPro" id="IPR021109">
    <property type="entry name" value="Peptidase_aspartic_dom_sf"/>
</dbReference>
<dbReference type="SUPFAM" id="SSF56672">
    <property type="entry name" value="DNA/RNA polymerases"/>
    <property type="match status" value="1"/>
</dbReference>
<dbReference type="Pfam" id="PF17921">
    <property type="entry name" value="Integrase_H2C2"/>
    <property type="match status" value="1"/>
</dbReference>
<reference evidence="14" key="2">
    <citation type="submission" date="2025-05" db="UniProtKB">
        <authorList>
            <consortium name="EnsemblMetazoa"/>
        </authorList>
    </citation>
    <scope>IDENTIFICATION</scope>
    <source>
        <strain evidence="14">Foshan</strain>
    </source>
</reference>
<dbReference type="PANTHER" id="PTHR37984">
    <property type="entry name" value="PROTEIN CBG26694"/>
    <property type="match status" value="1"/>
</dbReference>
<evidence type="ECO:0000313" key="14">
    <source>
        <dbReference type="EnsemblMetazoa" id="AALFPA23_010538.P14762"/>
    </source>
</evidence>
<dbReference type="InterPro" id="IPR036875">
    <property type="entry name" value="Znf_CCHC_sf"/>
</dbReference>
<keyword evidence="8" id="KW-0863">Zinc-finger</keyword>
<dbReference type="Gene3D" id="3.30.70.270">
    <property type="match status" value="2"/>
</dbReference>
<reference evidence="15" key="1">
    <citation type="journal article" date="2015" name="Proc. Natl. Acad. Sci. U.S.A.">
        <title>Genome sequence of the Asian Tiger mosquito, Aedes albopictus, reveals insights into its biology, genetics, and evolution.</title>
        <authorList>
            <person name="Chen X.G."/>
            <person name="Jiang X."/>
            <person name="Gu J."/>
            <person name="Xu M."/>
            <person name="Wu Y."/>
            <person name="Deng Y."/>
            <person name="Zhang C."/>
            <person name="Bonizzoni M."/>
            <person name="Dermauw W."/>
            <person name="Vontas J."/>
            <person name="Armbruster P."/>
            <person name="Huang X."/>
            <person name="Yang Y."/>
            <person name="Zhang H."/>
            <person name="He W."/>
            <person name="Peng H."/>
            <person name="Liu Y."/>
            <person name="Wu K."/>
            <person name="Chen J."/>
            <person name="Lirakis M."/>
            <person name="Topalis P."/>
            <person name="Van Leeuwen T."/>
            <person name="Hall A.B."/>
            <person name="Jiang X."/>
            <person name="Thorpe C."/>
            <person name="Mueller R.L."/>
            <person name="Sun C."/>
            <person name="Waterhouse R.M."/>
            <person name="Yan G."/>
            <person name="Tu Z.J."/>
            <person name="Fang X."/>
            <person name="James A.A."/>
        </authorList>
    </citation>
    <scope>NUCLEOTIDE SEQUENCE [LARGE SCALE GENOMIC DNA]</scope>
    <source>
        <strain evidence="15">Foshan</strain>
    </source>
</reference>
<feature type="domain" description="Integrase catalytic" evidence="13">
    <location>
        <begin position="1461"/>
        <end position="1619"/>
    </location>
</feature>
<dbReference type="Pfam" id="PF03732">
    <property type="entry name" value="Retrotrans_gag"/>
    <property type="match status" value="1"/>
</dbReference>
<keyword evidence="8" id="KW-0479">Metal-binding</keyword>
<dbReference type="SUPFAM" id="SSF53098">
    <property type="entry name" value="Ribonuclease H-like"/>
    <property type="match status" value="1"/>
</dbReference>
<dbReference type="InterPro" id="IPR001584">
    <property type="entry name" value="Integrase_cat-core"/>
</dbReference>
<dbReference type="InterPro" id="IPR041373">
    <property type="entry name" value="RT_RNaseH"/>
</dbReference>
<feature type="region of interest" description="Disordered" evidence="10">
    <location>
        <begin position="175"/>
        <end position="194"/>
    </location>
</feature>
<keyword evidence="4" id="KW-0540">Nuclease</keyword>
<dbReference type="Proteomes" id="UP000069940">
    <property type="component" value="Unassembled WGS sequence"/>
</dbReference>
<dbReference type="RefSeq" id="XP_062713558.1">
    <property type="nucleotide sequence ID" value="XM_062857574.1"/>
</dbReference>
<dbReference type="PROSITE" id="PS50994">
    <property type="entry name" value="INTEGRASE"/>
    <property type="match status" value="1"/>
</dbReference>
<feature type="domain" description="CCHC-type" evidence="11">
    <location>
        <begin position="668"/>
        <end position="683"/>
    </location>
</feature>
<evidence type="ECO:0000256" key="5">
    <source>
        <dbReference type="ARBA" id="ARBA00022759"/>
    </source>
</evidence>
<dbReference type="InterPro" id="IPR043128">
    <property type="entry name" value="Rev_trsase/Diguanyl_cyclase"/>
</dbReference>
<keyword evidence="15" id="KW-1185">Reference proteome</keyword>
<evidence type="ECO:0000256" key="7">
    <source>
        <dbReference type="ARBA" id="ARBA00022918"/>
    </source>
</evidence>
<dbReference type="CDD" id="cd00303">
    <property type="entry name" value="retropepsin_like"/>
    <property type="match status" value="1"/>
</dbReference>
<dbReference type="InterPro" id="IPR043502">
    <property type="entry name" value="DNA/RNA_pol_sf"/>
</dbReference>
<feature type="compositionally biased region" description="Polar residues" evidence="10">
    <location>
        <begin position="581"/>
        <end position="590"/>
    </location>
</feature>
<sequence length="1740" mass="197246">MALHSLTLGEFNVAYLQLRADHLELEDIDFELNSRGVDIPPESDQSGSKRRRRLRGLLSSEQNSSEPAVRSYKGDVETEYSICRGKFETMKEDLGYRCPNKEIYRSRLLHLGTRLQIVKNYVMGEANKAFVDLLGDVVALYNYHFGNSVAPPPTPTEEDKEDGEEDLQNQFATGKDAISNGNTQNPVDKAPNNQLGDDIRDVLLEIRAEIQKTQAQIKLSETRSSSRVDALETAVRKLSSGLASIRAITSELQKTNREVQALRETVSELQGIVGKIPNGNFQSLPVEIDDIRMRTSPDLPDLPEFEPATLEGLGITDHSSIPTKDFVVPKQPSQRPFGSAVVNNSRIFEKSEPAFPQQNAFSRPSFQNLVPPRQPESAGSVEITGYYRRPQRVADWKIQKYAGNDEGTGLNEFLESVHHYAESEQISEAELFNSAMHLFTGNALAWYQAMRSQKRFFNWNHLVCELKANFVHPELDAALKMKAAHRRQQRNESFQDFYLEMEKIFRAMTTPLSPGEKLDIIKRNMKADYKQVLIFKPVNTVAELMLIGKTLDASRTPIYQKVFGNSKEVAAIVETPGYNGSKPSQRQQPESVGLKGNKPRVFYNKNNPPASPPSHKTPPNRFQETGGQCQKNLPEKTGAIPKTTRSQDGAMCLSSLVDKHRPPQPAVCYNCGVKGHDHEDCPKPKRVFCIVQLKSQLESLERPIDHLVIPPKIFNSFRPAKPEDYNDRISVQTIIFNNPSDNRPFVMVEVCGSEFAALLDSGSNATIMSERQFRRVSPGPLKSLDHPCELRSANGQVISVRGQCYLPFTFKGLTKVVCTLVVDKLSVDCLLGMDFWKSFGITPELKDCALVGPGRVQSAEEESDTLQSTLSASQAARIDQVKTWFQGVEPGRLSTTTLTEHRIVIKEEFQSKDPVIRYPYKMSPSKLQKVWAEVDRWRAMGIIEESDSDWSLNLVAVTKPDDSIRLCLDARPLNERTVRDAYPLSHPGRILGSLPKARYLSTIDLKEAFLQVPLAQDSRKYTAFSVPGRGMFHFTRLPFGLVNSPATLARLMDQVLGRGKLEPYVFVYLDDIIIVSESFEHHVQLLKEVADCLRKANLTINLEKSRFGVPQLKFLGYFLSREGLKVNPEKIQPILDYERPITITKLRRFLGMCGYYRRFIDRFSEVTAPLSDLLKTKSKNISWNPEAEKAFLEIKERLVTPPVLVPPDFSKEFILQTDASDTAVAAVLAQKHLDGEKVVAYFSHKLTTPQRNYHATEKEGLAVVLALENFRGYLEGYHFRLITDNSAITWIMQTKWKTGSRLSRWSLELQLYNMTIEHRKGKDNIVPDALSRAVAEVSAVTKSDWYCDLRSKVIENPDAYCDFKVENEQLFKYVKAEEIPSDTRFSWKLVPAPECRLEIIEKTHENLLHVGLDKTLHEIKLRYFWPKMATQTRAFLQKCGTCKEIKAPYVPVQPELGQARTSNSPWRMISVDYIGPLPRSKHGYQHLLVVLDVYSKYVMLVPVRKIASSSLCTILREQWFNRHGSPEILLSDNAATFTSKEFGQFLKEQKVKHWLNAKYHSQANPVERVNRSINAAIRAYARSDQRNWDRHISDVERVLNTTTHSSIGFTPYFVVHGCEMAGGDDFDGNSGDMEDDLQARHERITKNRGIVDKNLKKASESVRHQYNLRHRKFAKPFEVGQLVYRRNTKQSDAIAGYNAKLGSQYLPAKVLCRRGTSSYELVDLDGKNIGFWPANLIKPA</sequence>
<evidence type="ECO:0000259" key="11">
    <source>
        <dbReference type="PROSITE" id="PS50158"/>
    </source>
</evidence>
<evidence type="ECO:0000256" key="4">
    <source>
        <dbReference type="ARBA" id="ARBA00022722"/>
    </source>
</evidence>
<evidence type="ECO:0000313" key="15">
    <source>
        <dbReference type="Proteomes" id="UP000069940"/>
    </source>
</evidence>
<evidence type="ECO:0000259" key="13">
    <source>
        <dbReference type="PROSITE" id="PS50994"/>
    </source>
</evidence>
<dbReference type="Gene3D" id="2.40.70.10">
    <property type="entry name" value="Acid Proteases"/>
    <property type="match status" value="1"/>
</dbReference>
<dbReference type="InterPro" id="IPR001969">
    <property type="entry name" value="Aspartic_peptidase_AS"/>
</dbReference>
<evidence type="ECO:0000256" key="6">
    <source>
        <dbReference type="ARBA" id="ARBA00022801"/>
    </source>
</evidence>
<dbReference type="InterPro" id="IPR005162">
    <property type="entry name" value="Retrotrans_gag_dom"/>
</dbReference>
<evidence type="ECO:0000256" key="8">
    <source>
        <dbReference type="PROSITE-ProRule" id="PRU00047"/>
    </source>
</evidence>
<dbReference type="SUPFAM" id="SSF57756">
    <property type="entry name" value="Retrovirus zinc finger-like domains"/>
    <property type="match status" value="1"/>
</dbReference>
<feature type="region of interest" description="Disordered" evidence="10">
    <location>
        <begin position="576"/>
        <end position="645"/>
    </location>
</feature>
<dbReference type="Gene3D" id="3.30.420.10">
    <property type="entry name" value="Ribonuclease H-like superfamily/Ribonuclease H"/>
    <property type="match status" value="1"/>
</dbReference>
<dbReference type="CDD" id="cd09274">
    <property type="entry name" value="RNase_HI_RT_Ty3"/>
    <property type="match status" value="1"/>
</dbReference>
<dbReference type="InterPro" id="IPR012337">
    <property type="entry name" value="RNaseH-like_sf"/>
</dbReference>
<dbReference type="InterPro" id="IPR000477">
    <property type="entry name" value="RT_dom"/>
</dbReference>
<dbReference type="InterPro" id="IPR001878">
    <property type="entry name" value="Znf_CCHC"/>
</dbReference>
<protein>
    <recommendedName>
        <fullName evidence="1">RNA-directed DNA polymerase</fullName>
        <ecNumber evidence="1">2.7.7.49</ecNumber>
    </recommendedName>
</protein>